<dbReference type="Proteomes" id="UP000247727">
    <property type="component" value="Unassembled WGS sequence"/>
</dbReference>
<name>A0A318U1T1_9RHOB</name>
<gene>
    <name evidence="2" type="ORF">C8J30_106134</name>
</gene>
<evidence type="ECO:0000313" key="2">
    <source>
        <dbReference type="EMBL" id="PYF10002.1"/>
    </source>
</evidence>
<proteinExistence type="predicted"/>
<dbReference type="EMBL" id="QJTK01000006">
    <property type="protein sequence ID" value="PYF10002.1"/>
    <property type="molecule type" value="Genomic_DNA"/>
</dbReference>
<organism evidence="2 3">
    <name type="scientific">Rhodobacter viridis</name>
    <dbReference type="NCBI Taxonomy" id="1054202"/>
    <lineage>
        <taxon>Bacteria</taxon>
        <taxon>Pseudomonadati</taxon>
        <taxon>Pseudomonadota</taxon>
        <taxon>Alphaproteobacteria</taxon>
        <taxon>Rhodobacterales</taxon>
        <taxon>Rhodobacter group</taxon>
        <taxon>Rhodobacter</taxon>
    </lineage>
</organism>
<keyword evidence="1" id="KW-1133">Transmembrane helix</keyword>
<dbReference type="RefSeq" id="WP_281269377.1">
    <property type="nucleotide sequence ID" value="NZ_QJTK01000006.1"/>
</dbReference>
<comment type="caution">
    <text evidence="2">The sequence shown here is derived from an EMBL/GenBank/DDBJ whole genome shotgun (WGS) entry which is preliminary data.</text>
</comment>
<reference evidence="2 3" key="1">
    <citation type="submission" date="2018-06" db="EMBL/GenBank/DDBJ databases">
        <title>Genomic Encyclopedia of Type Strains, Phase III (KMG-III): the genomes of soil and plant-associated and newly described type strains.</title>
        <authorList>
            <person name="Whitman W."/>
        </authorList>
    </citation>
    <scope>NUCLEOTIDE SEQUENCE [LARGE SCALE GENOMIC DNA]</scope>
    <source>
        <strain evidence="2 3">JA737</strain>
    </source>
</reference>
<keyword evidence="1" id="KW-0812">Transmembrane</keyword>
<dbReference type="AlphaFoldDB" id="A0A318U1T1"/>
<keyword evidence="3" id="KW-1185">Reference proteome</keyword>
<sequence>MDFPGFDAVAVGFILFVALREAGLWLRRLRAPRGPGRDPLEA</sequence>
<protein>
    <submittedName>
        <fullName evidence="2">Uncharacterized protein</fullName>
    </submittedName>
</protein>
<feature type="transmembrane region" description="Helical" evidence="1">
    <location>
        <begin position="6"/>
        <end position="26"/>
    </location>
</feature>
<keyword evidence="1" id="KW-0472">Membrane</keyword>
<accession>A0A318U1T1</accession>
<evidence type="ECO:0000256" key="1">
    <source>
        <dbReference type="SAM" id="Phobius"/>
    </source>
</evidence>
<evidence type="ECO:0000313" key="3">
    <source>
        <dbReference type="Proteomes" id="UP000247727"/>
    </source>
</evidence>